<dbReference type="GO" id="GO:0046982">
    <property type="term" value="F:protein heterodimerization activity"/>
    <property type="evidence" value="ECO:0007669"/>
    <property type="project" value="InterPro"/>
</dbReference>
<feature type="transmembrane region" description="Helical" evidence="1">
    <location>
        <begin position="35"/>
        <end position="56"/>
    </location>
</feature>
<dbReference type="PANTHER" id="PTHR36129:SF2">
    <property type="entry name" value="RICIN B LECTIN DOMAIN-CONTAINING PROTEIN"/>
    <property type="match status" value="1"/>
</dbReference>
<evidence type="ECO:0008006" key="4">
    <source>
        <dbReference type="Google" id="ProtNLM"/>
    </source>
</evidence>
<proteinExistence type="predicted"/>
<keyword evidence="1" id="KW-0812">Transmembrane</keyword>
<dbReference type="Pfam" id="PF15048">
    <property type="entry name" value="OSTbeta"/>
    <property type="match status" value="1"/>
</dbReference>
<dbReference type="GO" id="GO:0015721">
    <property type="term" value="P:bile acid and bile salt transport"/>
    <property type="evidence" value="ECO:0007669"/>
    <property type="project" value="InterPro"/>
</dbReference>
<dbReference type="EMBL" id="JAACNH010000006">
    <property type="protein sequence ID" value="KAG8440750.1"/>
    <property type="molecule type" value="Genomic_DNA"/>
</dbReference>
<evidence type="ECO:0000256" key="1">
    <source>
        <dbReference type="SAM" id="Phobius"/>
    </source>
</evidence>
<protein>
    <recommendedName>
        <fullName evidence="4">Organic solute transporter subunit beta</fullName>
    </recommendedName>
</protein>
<organism evidence="2 3">
    <name type="scientific">Hymenochirus boettgeri</name>
    <name type="common">Congo dwarf clawed frog</name>
    <dbReference type="NCBI Taxonomy" id="247094"/>
    <lineage>
        <taxon>Eukaryota</taxon>
        <taxon>Metazoa</taxon>
        <taxon>Chordata</taxon>
        <taxon>Craniata</taxon>
        <taxon>Vertebrata</taxon>
        <taxon>Euteleostomi</taxon>
        <taxon>Amphibia</taxon>
        <taxon>Batrachia</taxon>
        <taxon>Anura</taxon>
        <taxon>Pipoidea</taxon>
        <taxon>Pipidae</taxon>
        <taxon>Pipinae</taxon>
        <taxon>Hymenochirus</taxon>
    </lineage>
</organism>
<dbReference type="InterPro" id="IPR029387">
    <property type="entry name" value="OSTbeta"/>
</dbReference>
<reference evidence="2" key="1">
    <citation type="thesis" date="2020" institute="ProQuest LLC" country="789 East Eisenhower Parkway, Ann Arbor, MI, USA">
        <title>Comparative Genomics and Chromosome Evolution.</title>
        <authorList>
            <person name="Mudd A.B."/>
        </authorList>
    </citation>
    <scope>NUCLEOTIDE SEQUENCE</scope>
    <source>
        <strain evidence="2">Female2</strain>
        <tissue evidence="2">Blood</tissue>
    </source>
</reference>
<dbReference type="GO" id="GO:0005886">
    <property type="term" value="C:plasma membrane"/>
    <property type="evidence" value="ECO:0007669"/>
    <property type="project" value="InterPro"/>
</dbReference>
<gene>
    <name evidence="2" type="ORF">GDO86_006478</name>
</gene>
<keyword evidence="1" id="KW-0472">Membrane</keyword>
<comment type="caution">
    <text evidence="2">The sequence shown here is derived from an EMBL/GenBank/DDBJ whole genome shotgun (WGS) entry which is preliminary data.</text>
</comment>
<sequence length="132" mass="14979">MANMAQESEVETTSSEAQNKLERAIWFFRTGNLTAWNYTILALAICGLFLGIFLLVRNIQNNRKRKMAMCKNKGSDVADKDENKQAEVHLEKIDSVEEGTLLNEKKKPGDIIVQWKDGRVDSLFPALPEHDV</sequence>
<evidence type="ECO:0000313" key="3">
    <source>
        <dbReference type="Proteomes" id="UP000812440"/>
    </source>
</evidence>
<evidence type="ECO:0000313" key="2">
    <source>
        <dbReference type="EMBL" id="KAG8440750.1"/>
    </source>
</evidence>
<keyword evidence="3" id="KW-1185">Reference proteome</keyword>
<dbReference type="InterPro" id="IPR052678">
    <property type="entry name" value="OST-beta_subunit"/>
</dbReference>
<keyword evidence="1" id="KW-1133">Transmembrane helix</keyword>
<dbReference type="GO" id="GO:0022857">
    <property type="term" value="F:transmembrane transporter activity"/>
    <property type="evidence" value="ECO:0007669"/>
    <property type="project" value="InterPro"/>
</dbReference>
<dbReference type="AlphaFoldDB" id="A0A8T2JBU0"/>
<dbReference type="PANTHER" id="PTHR36129">
    <property type="entry name" value="ORGANIC SOLUTE TRANSPORTER SUBUNIT BETA-RELATED"/>
    <property type="match status" value="1"/>
</dbReference>
<name>A0A8T2JBU0_9PIPI</name>
<accession>A0A8T2JBU0</accession>
<dbReference type="Proteomes" id="UP000812440">
    <property type="component" value="Chromosome 3"/>
</dbReference>
<dbReference type="OrthoDB" id="9899510at2759"/>